<keyword evidence="2 10" id="KW-0813">Transport</keyword>
<keyword evidence="8 10" id="KW-0472">Membrane</keyword>
<evidence type="ECO:0000256" key="10">
    <source>
        <dbReference type="RuleBase" id="RU364005"/>
    </source>
</evidence>
<gene>
    <name evidence="11" type="ORF">EV668_2721</name>
</gene>
<evidence type="ECO:0000313" key="12">
    <source>
        <dbReference type="Proteomes" id="UP000295122"/>
    </source>
</evidence>
<keyword evidence="3 10" id="KW-1134">Transmembrane beta strand</keyword>
<dbReference type="GO" id="GO:0006811">
    <property type="term" value="P:monoatomic ion transport"/>
    <property type="evidence" value="ECO:0007669"/>
    <property type="project" value="UniProtKB-KW"/>
</dbReference>
<evidence type="ECO:0000256" key="9">
    <source>
        <dbReference type="ARBA" id="ARBA00023237"/>
    </source>
</evidence>
<evidence type="ECO:0000256" key="1">
    <source>
        <dbReference type="ARBA" id="ARBA00009521"/>
    </source>
</evidence>
<keyword evidence="6 10" id="KW-0406">Ion transport</keyword>
<evidence type="ECO:0000256" key="8">
    <source>
        <dbReference type="ARBA" id="ARBA00023136"/>
    </source>
</evidence>
<dbReference type="GO" id="GO:0009279">
    <property type="term" value="C:cell outer membrane"/>
    <property type="evidence" value="ECO:0007669"/>
    <property type="project" value="UniProtKB-SubCell"/>
</dbReference>
<proteinExistence type="inferred from homology"/>
<evidence type="ECO:0000256" key="5">
    <source>
        <dbReference type="ARBA" id="ARBA00022729"/>
    </source>
</evidence>
<dbReference type="Pfam" id="PF02530">
    <property type="entry name" value="Porin_2"/>
    <property type="match status" value="1"/>
</dbReference>
<evidence type="ECO:0000256" key="2">
    <source>
        <dbReference type="ARBA" id="ARBA00022448"/>
    </source>
</evidence>
<comment type="domain">
    <text evidence="10">Consists of 16-stranded beta-barrel sheets, with large surface-exposed loops, that form a transmembrane pore at the center of each barrel. The pore is partially ocluded by a peptide loop that folds into the pore lumen.</text>
</comment>
<keyword evidence="12" id="KW-1185">Reference proteome</keyword>
<comment type="subcellular location">
    <subcellularLocation>
        <location evidence="10">Cell outer membrane</location>
        <topology evidence="10">Multi-pass membrane protein</topology>
    </subcellularLocation>
</comment>
<accession>A0A4R7BYP2</accession>
<evidence type="ECO:0000313" key="11">
    <source>
        <dbReference type="EMBL" id="TDR89885.1"/>
    </source>
</evidence>
<dbReference type="GO" id="GO:0046930">
    <property type="term" value="C:pore complex"/>
    <property type="evidence" value="ECO:0007669"/>
    <property type="project" value="UniProtKB-KW"/>
</dbReference>
<dbReference type="OrthoDB" id="7801681at2"/>
<dbReference type="Proteomes" id="UP000295122">
    <property type="component" value="Unassembled WGS sequence"/>
</dbReference>
<evidence type="ECO:0000256" key="7">
    <source>
        <dbReference type="ARBA" id="ARBA00023114"/>
    </source>
</evidence>
<dbReference type="InterPro" id="IPR003684">
    <property type="entry name" value="Porin_alphabac"/>
</dbReference>
<evidence type="ECO:0000256" key="6">
    <source>
        <dbReference type="ARBA" id="ARBA00023065"/>
    </source>
</evidence>
<protein>
    <recommendedName>
        <fullName evidence="10">Porin</fullName>
    </recommendedName>
</protein>
<reference evidence="11 12" key="1">
    <citation type="submission" date="2019-03" db="EMBL/GenBank/DDBJ databases">
        <title>Genomic Encyclopedia of Type Strains, Phase IV (KMG-IV): sequencing the most valuable type-strain genomes for metagenomic binning, comparative biology and taxonomic classification.</title>
        <authorList>
            <person name="Goeker M."/>
        </authorList>
    </citation>
    <scope>NUCLEOTIDE SEQUENCE [LARGE SCALE GENOMIC DNA]</scope>
    <source>
        <strain evidence="11 12">DSM 25903</strain>
    </source>
</reference>
<sequence>MKFVRSLLLGSAAGICVAPVAQAADLPARAVAPVEYVQACYTAERKSNRSLNGFFALPGTDTCLRISGRARFSYQYTSSRGESSILGNNRGFVGGDNSGFQTQAQINLDARTKTDLGTLRTFIRVIAGYNSGGHLNSGTTQRMAYGYPALGMDTFGRAQSQIYLDKAFIQYVGFTAGRAASFFDFYAHDVEFIGATSGSNVGSTNLLAYTATFGGGWSATISMEDPIARRQPRFADFAAGSAITGSPNFGNLAGPFTQGVSYIGSNGQTRVANYDVVQRSSVPDFVAAVRYAAPWGAAQVSAAMHQLSGGRLMSVGARGASTGTGLAQAIADGVPNKVKDEFGWAVQGGLKVNLPQLAQGDVLWLQAAYSEGALSYAGHPARMVGGATLSNVYSGRFLVSTVDSFIGADGKQKLTEAWSVSAAFLHYWTPQWRSAVFGSYGEVAFGKGARTLMTDVRGSAAGAQFDGRLHDYSIAVVGANLIWSPVRGLDIGVEGVYTRADLKGGRVADLTYGSQNFNNLVAGVGGKTAKSDDLWAFRMRVQRDF</sequence>
<dbReference type="RefSeq" id="WP_133770850.1">
    <property type="nucleotide sequence ID" value="NZ_SNZR01000013.1"/>
</dbReference>
<feature type="chain" id="PRO_5020888502" description="Porin" evidence="10">
    <location>
        <begin position="24"/>
        <end position="545"/>
    </location>
</feature>
<organism evidence="11 12">
    <name type="scientific">Enterovirga rhinocerotis</name>
    <dbReference type="NCBI Taxonomy" id="1339210"/>
    <lineage>
        <taxon>Bacteria</taxon>
        <taxon>Pseudomonadati</taxon>
        <taxon>Pseudomonadota</taxon>
        <taxon>Alphaproteobacteria</taxon>
        <taxon>Hyphomicrobiales</taxon>
        <taxon>Methylobacteriaceae</taxon>
        <taxon>Enterovirga</taxon>
    </lineage>
</organism>
<evidence type="ECO:0000256" key="4">
    <source>
        <dbReference type="ARBA" id="ARBA00022692"/>
    </source>
</evidence>
<evidence type="ECO:0000256" key="3">
    <source>
        <dbReference type="ARBA" id="ARBA00022452"/>
    </source>
</evidence>
<keyword evidence="9 10" id="KW-0998">Cell outer membrane</keyword>
<comment type="caution">
    <text evidence="11">The sequence shown here is derived from an EMBL/GenBank/DDBJ whole genome shotgun (WGS) entry which is preliminary data.</text>
</comment>
<dbReference type="GO" id="GO:0015288">
    <property type="term" value="F:porin activity"/>
    <property type="evidence" value="ECO:0007669"/>
    <property type="project" value="UniProtKB-KW"/>
</dbReference>
<feature type="signal peptide" evidence="10">
    <location>
        <begin position="1"/>
        <end position="23"/>
    </location>
</feature>
<comment type="function">
    <text evidence="10">Forms passive diffusion pores that allow small molecular weight hydrophilic materials across the outer membrane.</text>
</comment>
<comment type="similarity">
    <text evidence="1 10">Belongs to the alphaproteobacteria porin family.</text>
</comment>
<keyword evidence="7 10" id="KW-0626">Porin</keyword>
<keyword evidence="5 10" id="KW-0732">Signal</keyword>
<dbReference type="EMBL" id="SNZR01000013">
    <property type="protein sequence ID" value="TDR89885.1"/>
    <property type="molecule type" value="Genomic_DNA"/>
</dbReference>
<name>A0A4R7BYP2_9HYPH</name>
<dbReference type="AlphaFoldDB" id="A0A4R7BYP2"/>
<keyword evidence="4 10" id="KW-0812">Transmembrane</keyword>